<dbReference type="PROSITE" id="PS50196">
    <property type="entry name" value="RANBD1"/>
    <property type="match status" value="1"/>
</dbReference>
<evidence type="ECO:0000259" key="5">
    <source>
        <dbReference type="PROSITE" id="PS51037"/>
    </source>
</evidence>
<name>A0A2T3AWJ2_AMORE</name>
<feature type="region of interest" description="Disordered" evidence="3">
    <location>
        <begin position="1"/>
        <end position="112"/>
    </location>
</feature>
<dbReference type="GeneID" id="36577413"/>
<dbReference type="Gene3D" id="2.30.29.30">
    <property type="entry name" value="Pleckstrin-homology domain (PH domain)/Phosphotyrosine-binding domain (PTB)"/>
    <property type="match status" value="1"/>
</dbReference>
<evidence type="ECO:0000256" key="1">
    <source>
        <dbReference type="ARBA" id="ARBA00023242"/>
    </source>
</evidence>
<dbReference type="Pfam" id="PF00638">
    <property type="entry name" value="Ran_BP1"/>
    <property type="match status" value="1"/>
</dbReference>
<dbReference type="Proteomes" id="UP000241818">
    <property type="component" value="Unassembled WGS sequence"/>
</dbReference>
<dbReference type="GO" id="GO:0005643">
    <property type="term" value="C:nuclear pore"/>
    <property type="evidence" value="ECO:0007669"/>
    <property type="project" value="TreeGrafter"/>
</dbReference>
<dbReference type="InterPro" id="IPR045255">
    <property type="entry name" value="RanBP1-like"/>
</dbReference>
<dbReference type="PROSITE" id="PS51037">
    <property type="entry name" value="YEATS"/>
    <property type="match status" value="1"/>
</dbReference>
<dbReference type="CDD" id="cd16905">
    <property type="entry name" value="YEATS_Taf14_like"/>
    <property type="match status" value="1"/>
</dbReference>
<dbReference type="InterPro" id="IPR038336">
    <property type="entry name" value="NET_sf"/>
</dbReference>
<dbReference type="OrthoDB" id="1741717at2759"/>
<dbReference type="AlphaFoldDB" id="A0A2T3AWJ2"/>
<dbReference type="InterPro" id="IPR011993">
    <property type="entry name" value="PH-like_dom_sf"/>
</dbReference>
<dbReference type="PANTHER" id="PTHR23138">
    <property type="entry name" value="RAN BINDING PROTEIN"/>
    <property type="match status" value="1"/>
</dbReference>
<dbReference type="CDD" id="cd13179">
    <property type="entry name" value="RanBD_RanBP1"/>
    <property type="match status" value="1"/>
</dbReference>
<comment type="subcellular location">
    <subcellularLocation>
        <location evidence="2">Nucleus</location>
    </subcellularLocation>
</comment>
<gene>
    <name evidence="6" type="ORF">M430DRAFT_68183</name>
</gene>
<dbReference type="SMART" id="SM00160">
    <property type="entry name" value="RanBD"/>
    <property type="match status" value="1"/>
</dbReference>
<dbReference type="FunFam" id="2.30.29.30:FF:000254">
    <property type="entry name" value="Ran-specific GTPase-activating protein 1"/>
    <property type="match status" value="1"/>
</dbReference>
<dbReference type="GO" id="GO:0005737">
    <property type="term" value="C:cytoplasm"/>
    <property type="evidence" value="ECO:0007669"/>
    <property type="project" value="TreeGrafter"/>
</dbReference>
<feature type="region of interest" description="Disordered" evidence="3">
    <location>
        <begin position="378"/>
        <end position="401"/>
    </location>
</feature>
<reference evidence="6 7" key="1">
    <citation type="journal article" date="2018" name="New Phytol.">
        <title>Comparative genomics and transcriptomics depict ericoid mycorrhizal fungi as versatile saprotrophs and plant mutualists.</title>
        <authorList>
            <person name="Martino E."/>
            <person name="Morin E."/>
            <person name="Grelet G.A."/>
            <person name="Kuo A."/>
            <person name="Kohler A."/>
            <person name="Daghino S."/>
            <person name="Barry K.W."/>
            <person name="Cichocki N."/>
            <person name="Clum A."/>
            <person name="Dockter R.B."/>
            <person name="Hainaut M."/>
            <person name="Kuo R.C."/>
            <person name="LaButti K."/>
            <person name="Lindahl B.D."/>
            <person name="Lindquist E.A."/>
            <person name="Lipzen A."/>
            <person name="Khouja H.R."/>
            <person name="Magnuson J."/>
            <person name="Murat C."/>
            <person name="Ohm R.A."/>
            <person name="Singer S.W."/>
            <person name="Spatafora J.W."/>
            <person name="Wang M."/>
            <person name="Veneault-Fourrey C."/>
            <person name="Henrissat B."/>
            <person name="Grigoriev I.V."/>
            <person name="Martin F.M."/>
            <person name="Perotto S."/>
        </authorList>
    </citation>
    <scope>NUCLEOTIDE SEQUENCE [LARGE SCALE GENOMIC DNA]</scope>
    <source>
        <strain evidence="6 7">ATCC 22711</strain>
    </source>
</reference>
<evidence type="ECO:0000256" key="2">
    <source>
        <dbReference type="PROSITE-ProRule" id="PRU00376"/>
    </source>
</evidence>
<dbReference type="GO" id="GO:0005096">
    <property type="term" value="F:GTPase activator activity"/>
    <property type="evidence" value="ECO:0007669"/>
    <property type="project" value="TreeGrafter"/>
</dbReference>
<proteinExistence type="predicted"/>
<dbReference type="Gene3D" id="2.60.40.1970">
    <property type="entry name" value="YEATS domain"/>
    <property type="match status" value="1"/>
</dbReference>
<keyword evidence="7" id="KW-1185">Reference proteome</keyword>
<accession>A0A2T3AWJ2</accession>
<protein>
    <submittedName>
        <fullName evidence="6">Uncharacterized protein</fullName>
    </submittedName>
</protein>
<dbReference type="SUPFAM" id="SSF50729">
    <property type="entry name" value="PH domain-like"/>
    <property type="match status" value="1"/>
</dbReference>
<feature type="compositionally biased region" description="Low complexity" evidence="3">
    <location>
        <begin position="86"/>
        <end position="96"/>
    </location>
</feature>
<keyword evidence="1 2" id="KW-0539">Nucleus</keyword>
<organism evidence="6 7">
    <name type="scientific">Amorphotheca resinae ATCC 22711</name>
    <dbReference type="NCBI Taxonomy" id="857342"/>
    <lineage>
        <taxon>Eukaryota</taxon>
        <taxon>Fungi</taxon>
        <taxon>Dikarya</taxon>
        <taxon>Ascomycota</taxon>
        <taxon>Pezizomycotina</taxon>
        <taxon>Leotiomycetes</taxon>
        <taxon>Helotiales</taxon>
        <taxon>Amorphothecaceae</taxon>
        <taxon>Amorphotheca</taxon>
    </lineage>
</organism>
<dbReference type="PANTHER" id="PTHR23138:SF87">
    <property type="entry name" value="E3 SUMO-PROTEIN LIGASE RANBP2"/>
    <property type="match status" value="1"/>
</dbReference>
<sequence>MADASTEPKADAPPATSETELATGETEVATTPQKDEAASEAPAATVTEETSGAASAVSDNVFSMFGGGAKKEKKEEDEDRGDNSGSAKAQKAAAAEENPEEEAPESEDVHFEPVIRLTEKVEVKTNEELEEQTFKMRAKLFKFVRESNEWKERGTGDVRLLKHKENGKTRLVMRRDKTLKVCANHYIVPDMKLSPNVGSDRSWVWNAAADVSEGEPEAQTLAIRFANSENANLFKDAFIKAQQENEPLFIKRNVKFITEQRNIDKPSEVEGFPMKSWNIEVFLLDEAGNEKPANCFTKVTYNLHPSFVNPIQTFTEPPFRCENEGWGEFDMTIDLYTTEKGGKHTLVHDLNFAKPRYEAKHQITFKNPSAALINLLRETGPVPGDENGARKKTDAEKKRKRTAGAIDMEKLADGLVKLNEDDLLHVVQMIHDNKTEETYTKNDIDQGEFHVDLYTLPDNLVKMLWDFVSKEVRA</sequence>
<feature type="compositionally biased region" description="Basic and acidic residues" evidence="3">
    <location>
        <begin position="387"/>
        <end position="397"/>
    </location>
</feature>
<dbReference type="InterPro" id="IPR055129">
    <property type="entry name" value="YEATS_dom"/>
</dbReference>
<dbReference type="InterPro" id="IPR027353">
    <property type="entry name" value="NET_dom"/>
</dbReference>
<dbReference type="Pfam" id="PF03366">
    <property type="entry name" value="YEATS"/>
    <property type="match status" value="1"/>
</dbReference>
<evidence type="ECO:0000256" key="3">
    <source>
        <dbReference type="SAM" id="MobiDB-lite"/>
    </source>
</evidence>
<dbReference type="InterPro" id="IPR000156">
    <property type="entry name" value="Ran_bind_dom"/>
</dbReference>
<evidence type="ECO:0000313" key="7">
    <source>
        <dbReference type="Proteomes" id="UP000241818"/>
    </source>
</evidence>
<dbReference type="Gene3D" id="1.20.1270.220">
    <property type="match status" value="1"/>
</dbReference>
<dbReference type="InterPro" id="IPR045256">
    <property type="entry name" value="RanBP1_RanBD"/>
</dbReference>
<feature type="compositionally biased region" description="Basic and acidic residues" evidence="3">
    <location>
        <begin position="1"/>
        <end position="10"/>
    </location>
</feature>
<dbReference type="RefSeq" id="XP_024719035.1">
    <property type="nucleotide sequence ID" value="XM_024869332.1"/>
</dbReference>
<feature type="compositionally biased region" description="Polar residues" evidence="3">
    <location>
        <begin position="47"/>
        <end position="61"/>
    </location>
</feature>
<evidence type="ECO:0000259" key="4">
    <source>
        <dbReference type="PROSITE" id="PS50196"/>
    </source>
</evidence>
<feature type="compositionally biased region" description="Acidic residues" evidence="3">
    <location>
        <begin position="97"/>
        <end position="106"/>
    </location>
</feature>
<dbReference type="GO" id="GO:0006913">
    <property type="term" value="P:nucleocytoplasmic transport"/>
    <property type="evidence" value="ECO:0007669"/>
    <property type="project" value="InterPro"/>
</dbReference>
<dbReference type="InterPro" id="IPR038704">
    <property type="entry name" value="YEAST_sf"/>
</dbReference>
<feature type="domain" description="YEATS" evidence="5">
    <location>
        <begin position="244"/>
        <end position="379"/>
    </location>
</feature>
<dbReference type="InParanoid" id="A0A2T3AWJ2"/>
<dbReference type="EMBL" id="KZ679014">
    <property type="protein sequence ID" value="PSS13044.1"/>
    <property type="molecule type" value="Genomic_DNA"/>
</dbReference>
<evidence type="ECO:0000313" key="6">
    <source>
        <dbReference type="EMBL" id="PSS13044.1"/>
    </source>
</evidence>
<feature type="domain" description="RanBD1" evidence="4">
    <location>
        <begin position="110"/>
        <end position="247"/>
    </location>
</feature>
<dbReference type="Pfam" id="PF17035">
    <property type="entry name" value="BET"/>
    <property type="match status" value="1"/>
</dbReference>
<dbReference type="STRING" id="857342.A0A2T3AWJ2"/>